<feature type="region of interest" description="Disordered" evidence="1">
    <location>
        <begin position="1"/>
        <end position="50"/>
    </location>
</feature>
<accession>A0AAD1ISH4</accession>
<gene>
    <name evidence="2" type="ORF">MLIT_43040</name>
</gene>
<dbReference type="AlphaFoldDB" id="A0AAD1ISH4"/>
<proteinExistence type="predicted"/>
<sequence>MIGYEVDMTSANENVTPDAGTKEEEVLAPATPGAEALPLPDDEVDKPSEG</sequence>
<dbReference type="Proteomes" id="UP000466607">
    <property type="component" value="Chromosome"/>
</dbReference>
<name>A0AAD1ISH4_9MYCO</name>
<evidence type="ECO:0000313" key="2">
    <source>
        <dbReference type="EMBL" id="BBY18712.1"/>
    </source>
</evidence>
<reference evidence="2 3" key="1">
    <citation type="journal article" date="2019" name="Emerg. Microbes Infect.">
        <title>Comprehensive subspecies identification of 175 nontuberculous mycobacteria species based on 7547 genomic profiles.</title>
        <authorList>
            <person name="Matsumoto Y."/>
            <person name="Kinjo T."/>
            <person name="Motooka D."/>
            <person name="Nabeya D."/>
            <person name="Jung N."/>
            <person name="Uechi K."/>
            <person name="Horii T."/>
            <person name="Iida T."/>
            <person name="Fujita J."/>
            <person name="Nakamura S."/>
        </authorList>
    </citation>
    <scope>NUCLEOTIDE SEQUENCE [LARGE SCALE GENOMIC DNA]</scope>
    <source>
        <strain evidence="2 3">JCM 17423</strain>
    </source>
</reference>
<evidence type="ECO:0000313" key="3">
    <source>
        <dbReference type="Proteomes" id="UP000466607"/>
    </source>
</evidence>
<keyword evidence="3" id="KW-1185">Reference proteome</keyword>
<organism evidence="2 3">
    <name type="scientific">Mycolicibacterium litorale</name>
    <dbReference type="NCBI Taxonomy" id="758802"/>
    <lineage>
        <taxon>Bacteria</taxon>
        <taxon>Bacillati</taxon>
        <taxon>Actinomycetota</taxon>
        <taxon>Actinomycetes</taxon>
        <taxon>Mycobacteriales</taxon>
        <taxon>Mycobacteriaceae</taxon>
        <taxon>Mycolicibacterium</taxon>
    </lineage>
</organism>
<protein>
    <submittedName>
        <fullName evidence="2">Uncharacterized protein</fullName>
    </submittedName>
</protein>
<evidence type="ECO:0000256" key="1">
    <source>
        <dbReference type="SAM" id="MobiDB-lite"/>
    </source>
</evidence>
<dbReference type="EMBL" id="AP022586">
    <property type="protein sequence ID" value="BBY18712.1"/>
    <property type="molecule type" value="Genomic_DNA"/>
</dbReference>